<comment type="caution">
    <text evidence="3">The sequence shown here is derived from an EMBL/GenBank/DDBJ whole genome shotgun (WGS) entry which is preliminary data.</text>
</comment>
<name>A0A0A2XWN6_9PAST</name>
<dbReference type="NCBIfam" id="NF033631">
    <property type="entry name" value="SLATT_5"/>
    <property type="match status" value="1"/>
</dbReference>
<dbReference type="eggNOG" id="ENOG5031H7Z">
    <property type="taxonomic scope" value="Bacteria"/>
</dbReference>
<proteinExistence type="predicted"/>
<organism evidence="3 4">
    <name type="scientific">Gallibacterium genomosp. 1</name>
    <dbReference type="NCBI Taxonomy" id="155515"/>
    <lineage>
        <taxon>Bacteria</taxon>
        <taxon>Pseudomonadati</taxon>
        <taxon>Pseudomonadota</taxon>
        <taxon>Gammaproteobacteria</taxon>
        <taxon>Pasteurellales</taxon>
        <taxon>Pasteurellaceae</taxon>
        <taxon>Gallibacterium</taxon>
    </lineage>
</organism>
<dbReference type="Pfam" id="PF18160">
    <property type="entry name" value="SLATT_5"/>
    <property type="match status" value="1"/>
</dbReference>
<evidence type="ECO:0000256" key="1">
    <source>
        <dbReference type="SAM" id="Phobius"/>
    </source>
</evidence>
<feature type="transmembrane region" description="Helical" evidence="1">
    <location>
        <begin position="39"/>
        <end position="59"/>
    </location>
</feature>
<gene>
    <name evidence="3" type="ORF">JP36_08880</name>
</gene>
<keyword evidence="1" id="KW-0812">Transmembrane</keyword>
<evidence type="ECO:0000313" key="3">
    <source>
        <dbReference type="EMBL" id="KGQ36826.1"/>
    </source>
</evidence>
<dbReference type="Proteomes" id="UP000030539">
    <property type="component" value="Unassembled WGS sequence"/>
</dbReference>
<keyword evidence="1" id="KW-1133">Transmembrane helix</keyword>
<dbReference type="EMBL" id="JPXX01000023">
    <property type="protein sequence ID" value="KGQ36826.1"/>
    <property type="molecule type" value="Genomic_DNA"/>
</dbReference>
<feature type="domain" description="SMODS and SLOG-associating 2TM effector" evidence="2">
    <location>
        <begin position="10"/>
        <end position="198"/>
    </location>
</feature>
<dbReference type="InterPro" id="IPR041115">
    <property type="entry name" value="SLATT_5"/>
</dbReference>
<accession>A0A0A2XWN6</accession>
<feature type="transmembrane region" description="Helical" evidence="1">
    <location>
        <begin position="189"/>
        <end position="215"/>
    </location>
</feature>
<feature type="transmembrane region" description="Helical" evidence="1">
    <location>
        <begin position="71"/>
        <end position="90"/>
    </location>
</feature>
<evidence type="ECO:0000259" key="2">
    <source>
        <dbReference type="Pfam" id="PF18160"/>
    </source>
</evidence>
<reference evidence="3 4" key="1">
    <citation type="submission" date="2014-08" db="EMBL/GenBank/DDBJ databases">
        <title>Chaperone-usher fimbriae in a diverse selection of Gallibacterium genomes.</title>
        <authorList>
            <person name="Kudirkiene E."/>
            <person name="Bager R.J."/>
            <person name="Johnson T.J."/>
            <person name="Bojesen A.M."/>
        </authorList>
    </citation>
    <scope>NUCLEOTIDE SEQUENCE [LARGE SCALE GENOMIC DNA]</scope>
    <source>
        <strain evidence="3 4">CCM5974</strain>
    </source>
</reference>
<keyword evidence="1" id="KW-0472">Membrane</keyword>
<dbReference type="STRING" id="155515.JP36_08880"/>
<sequence length="220" mass="25697">MFNYGKNDRSALNQLKYSVRVTANCKNNAANRLEKFKNISFAIIVMTSLGLIFIPIWFLAFPTQNHSYKTIIDISQIFLAIIILVFSIQISNSSYDVKIKNLRVCGSNLRSLTKKLRILEEELLDDKDRHDKDKHQELRKLLAEYEAILKDSEPHQDIDFLVTECEKDSFGKRIEKGYHFKKYLSLHYIYIYLTLIIAFLELFLILDILGLVITLRNISN</sequence>
<dbReference type="RefSeq" id="WP_039173921.1">
    <property type="nucleotide sequence ID" value="NZ_JPXX01000023.1"/>
</dbReference>
<dbReference type="AlphaFoldDB" id="A0A0A2XWN6"/>
<evidence type="ECO:0000313" key="4">
    <source>
        <dbReference type="Proteomes" id="UP000030539"/>
    </source>
</evidence>
<protein>
    <recommendedName>
        <fullName evidence="2">SMODS and SLOG-associating 2TM effector domain-containing protein</fullName>
    </recommendedName>
</protein>